<dbReference type="OrthoDB" id="5243844at2759"/>
<feature type="compositionally biased region" description="Low complexity" evidence="1">
    <location>
        <begin position="59"/>
        <end position="70"/>
    </location>
</feature>
<dbReference type="AlphaFoldDB" id="A0A9P9BHY0"/>
<dbReference type="Proteomes" id="UP000756346">
    <property type="component" value="Unassembled WGS sequence"/>
</dbReference>
<evidence type="ECO:0008006" key="4">
    <source>
        <dbReference type="Google" id="ProtNLM"/>
    </source>
</evidence>
<dbReference type="RefSeq" id="XP_046004767.1">
    <property type="nucleotide sequence ID" value="XM_046155880.1"/>
</dbReference>
<accession>A0A9P9BHY0</accession>
<dbReference type="EMBL" id="JAGTJQ010000014">
    <property type="protein sequence ID" value="KAH7012502.1"/>
    <property type="molecule type" value="Genomic_DNA"/>
</dbReference>
<keyword evidence="3" id="KW-1185">Reference proteome</keyword>
<gene>
    <name evidence="2" type="ORF">B0I36DRAFT_339490</name>
</gene>
<proteinExistence type="predicted"/>
<name>A0A9P9BHY0_9PEZI</name>
<evidence type="ECO:0000256" key="1">
    <source>
        <dbReference type="SAM" id="MobiDB-lite"/>
    </source>
</evidence>
<organism evidence="2 3">
    <name type="scientific">Microdochium trichocladiopsis</name>
    <dbReference type="NCBI Taxonomy" id="1682393"/>
    <lineage>
        <taxon>Eukaryota</taxon>
        <taxon>Fungi</taxon>
        <taxon>Dikarya</taxon>
        <taxon>Ascomycota</taxon>
        <taxon>Pezizomycotina</taxon>
        <taxon>Sordariomycetes</taxon>
        <taxon>Xylariomycetidae</taxon>
        <taxon>Xylariales</taxon>
        <taxon>Microdochiaceae</taxon>
        <taxon>Microdochium</taxon>
    </lineage>
</organism>
<dbReference type="GeneID" id="70185426"/>
<protein>
    <recommendedName>
        <fullName evidence="4">Chromo domain-containing protein</fullName>
    </recommendedName>
</protein>
<feature type="compositionally biased region" description="Polar residues" evidence="1">
    <location>
        <begin position="17"/>
        <end position="27"/>
    </location>
</feature>
<reference evidence="2" key="1">
    <citation type="journal article" date="2021" name="Nat. Commun.">
        <title>Genetic determinants of endophytism in the Arabidopsis root mycobiome.</title>
        <authorList>
            <person name="Mesny F."/>
            <person name="Miyauchi S."/>
            <person name="Thiergart T."/>
            <person name="Pickel B."/>
            <person name="Atanasova L."/>
            <person name="Karlsson M."/>
            <person name="Huettel B."/>
            <person name="Barry K.W."/>
            <person name="Haridas S."/>
            <person name="Chen C."/>
            <person name="Bauer D."/>
            <person name="Andreopoulos W."/>
            <person name="Pangilinan J."/>
            <person name="LaButti K."/>
            <person name="Riley R."/>
            <person name="Lipzen A."/>
            <person name="Clum A."/>
            <person name="Drula E."/>
            <person name="Henrissat B."/>
            <person name="Kohler A."/>
            <person name="Grigoriev I.V."/>
            <person name="Martin F.M."/>
            <person name="Hacquard S."/>
        </authorList>
    </citation>
    <scope>NUCLEOTIDE SEQUENCE</scope>
    <source>
        <strain evidence="2">MPI-CAGE-CH-0230</strain>
    </source>
</reference>
<sequence length="269" mass="30383">MSDEVYQEDFSSGHDPTVTQSHSTVTSPCGHPWPAGTLAQRTVAPELGHQQHTGGEQMAGSKSSSGLAGSPPRDTGIYEEWPLLHGVFKRITFDDHTEFQAQCTWNNTDGQMAHGSWPLQDARVESKGDGNWTVHFSHRTQKRRYSSKKAGGAKKKHVVAASANDKTYPVDRILEKWGRDTFLLQWGDGAVTWELRENIPEALTSDFEQDFKGFARGIEILGDQSFKQNKRRIKRYRVKWSDGKVSWLRGNQIDWKTYKARSCSSVTKQ</sequence>
<evidence type="ECO:0000313" key="3">
    <source>
        <dbReference type="Proteomes" id="UP000756346"/>
    </source>
</evidence>
<feature type="region of interest" description="Disordered" evidence="1">
    <location>
        <begin position="1"/>
        <end position="74"/>
    </location>
</feature>
<evidence type="ECO:0000313" key="2">
    <source>
        <dbReference type="EMBL" id="KAH7012502.1"/>
    </source>
</evidence>
<comment type="caution">
    <text evidence="2">The sequence shown here is derived from an EMBL/GenBank/DDBJ whole genome shotgun (WGS) entry which is preliminary data.</text>
</comment>